<dbReference type="SUPFAM" id="SSF53474">
    <property type="entry name" value="alpha/beta-Hydrolases"/>
    <property type="match status" value="1"/>
</dbReference>
<feature type="domain" description="AB hydrolase-1" evidence="1">
    <location>
        <begin position="32"/>
        <end position="270"/>
    </location>
</feature>
<dbReference type="Gene3D" id="3.40.50.1820">
    <property type="entry name" value="alpha/beta hydrolase"/>
    <property type="match status" value="1"/>
</dbReference>
<dbReference type="InterPro" id="IPR000639">
    <property type="entry name" value="Epox_hydrolase-like"/>
</dbReference>
<keyword evidence="2" id="KW-0378">Hydrolase</keyword>
<sequence length="298" mass="32178">MTFYRGAEGTELWFDEIGPADAEPAIVLAGGPARHPVYMGDLAGFGENNRLVLPHLRGVGKSPAAQEPGRATWVGQAEDIALLDQALGGGPKLVLAHSAGARVAIRYLQQNPSRVKGLVLITPAVDWLVRAVPDGLEIAERRMKEEAFRDAWRVVTGPRTYSDEPTFNQWQRAIAPAGYAHWGETEQAHSKVGECRLEVALAYLGAEPPGDLLDRLGQIEVPVLSIAGTEDALVGCSPVRALSDVFARGEFVAIDDCGHYPWVEQPAAFISVISGFTDSLLFWSPDEAPGDEQDQGLF</sequence>
<dbReference type="PRINTS" id="PR00412">
    <property type="entry name" value="EPOXHYDRLASE"/>
</dbReference>
<dbReference type="PANTHER" id="PTHR43798:SF33">
    <property type="entry name" value="HYDROLASE, PUTATIVE (AFU_ORTHOLOGUE AFUA_2G14860)-RELATED"/>
    <property type="match status" value="1"/>
</dbReference>
<proteinExistence type="predicted"/>
<dbReference type="InterPro" id="IPR029058">
    <property type="entry name" value="AB_hydrolase_fold"/>
</dbReference>
<dbReference type="Proteomes" id="UP000677180">
    <property type="component" value="Chromosome"/>
</dbReference>
<dbReference type="InterPro" id="IPR050266">
    <property type="entry name" value="AB_hydrolase_sf"/>
</dbReference>
<reference evidence="2" key="1">
    <citation type="submission" date="2021-03" db="EMBL/GenBank/DDBJ databases">
        <title>Human Oral Microbial Genomes.</title>
        <authorList>
            <person name="Johnston C.D."/>
            <person name="Chen T."/>
            <person name="Dewhirst F.E."/>
        </authorList>
    </citation>
    <scope>NUCLEOTIDE SEQUENCE</scope>
    <source>
        <strain evidence="2">F0714</strain>
    </source>
</reference>
<evidence type="ECO:0000259" key="1">
    <source>
        <dbReference type="Pfam" id="PF12697"/>
    </source>
</evidence>
<protein>
    <submittedName>
        <fullName evidence="2">Alpha/beta hydrolase</fullName>
    </submittedName>
</protein>
<gene>
    <name evidence="2" type="ORF">J5A53_06995</name>
</gene>
<dbReference type="GO" id="GO:0016020">
    <property type="term" value="C:membrane"/>
    <property type="evidence" value="ECO:0007669"/>
    <property type="project" value="TreeGrafter"/>
</dbReference>
<dbReference type="PANTHER" id="PTHR43798">
    <property type="entry name" value="MONOACYLGLYCEROL LIPASE"/>
    <property type="match status" value="1"/>
</dbReference>
<dbReference type="Pfam" id="PF12697">
    <property type="entry name" value="Abhydrolase_6"/>
    <property type="match status" value="1"/>
</dbReference>
<evidence type="ECO:0000313" key="2">
    <source>
        <dbReference type="EMBL" id="QUC12404.1"/>
    </source>
</evidence>
<organism evidence="2 3">
    <name type="scientific">Arachnia propionica</name>
    <dbReference type="NCBI Taxonomy" id="1750"/>
    <lineage>
        <taxon>Bacteria</taxon>
        <taxon>Bacillati</taxon>
        <taxon>Actinomycetota</taxon>
        <taxon>Actinomycetes</taxon>
        <taxon>Propionibacteriales</taxon>
        <taxon>Propionibacteriaceae</taxon>
        <taxon>Arachnia</taxon>
    </lineage>
</organism>
<accession>A0AB37I9Z0</accession>
<dbReference type="EMBL" id="CP072385">
    <property type="protein sequence ID" value="QUC12404.1"/>
    <property type="molecule type" value="Genomic_DNA"/>
</dbReference>
<evidence type="ECO:0000313" key="3">
    <source>
        <dbReference type="Proteomes" id="UP000677180"/>
    </source>
</evidence>
<dbReference type="InterPro" id="IPR000073">
    <property type="entry name" value="AB_hydrolase_1"/>
</dbReference>
<dbReference type="GO" id="GO:0016787">
    <property type="term" value="F:hydrolase activity"/>
    <property type="evidence" value="ECO:0007669"/>
    <property type="project" value="UniProtKB-KW"/>
</dbReference>
<name>A0AB37I9Z0_9ACTN</name>
<dbReference type="RefSeq" id="WP_014846791.1">
    <property type="nucleotide sequence ID" value="NZ_CP040007.1"/>
</dbReference>
<dbReference type="AlphaFoldDB" id="A0AB37I9Z0"/>